<evidence type="ECO:0000256" key="2">
    <source>
        <dbReference type="ARBA" id="ARBA00009347"/>
    </source>
</evidence>
<sequence>MKIELSAQQKKAQAEFKAFVNQEIFPYAGEWDRQELTPPELIKKIAQRGFLGAILPQEYGGQAMDMITYGILNEEMGRGCSSIRSLLTVHNMVAHALCKWGNKSQKEYWLPKLASGEIIAAFALSEPNVGSDAKSVETTAALVDDAYVLNGQKKWITYGQIADVYLVFAQCEGKPTAFLVEKHSPGFTVKPMSGILGVRASMSAELYFHNCQIPRENLVGRLGFGFAYIAASALDYGRYSVAAGCVGIAQACLEACIKYTNERKQFGVYLKEHQLIRQKITQMIANIKAARLLCYQAGYLKDINDPNSIIETAIAKYFASTVATKIANDAVQLHGGNGCSSEYPVERYLRDSKIMEIIEGSTQIQEITIAESGYQDYLFANVTTGLDKQLVERT</sequence>
<evidence type="ECO:0000313" key="10">
    <source>
        <dbReference type="EMBL" id="ALF53775.1"/>
    </source>
</evidence>
<dbReference type="Gene3D" id="1.10.540.10">
    <property type="entry name" value="Acyl-CoA dehydrogenase/oxidase, N-terminal domain"/>
    <property type="match status" value="1"/>
</dbReference>
<dbReference type="InterPro" id="IPR006091">
    <property type="entry name" value="Acyl-CoA_Oxase/DH_mid-dom"/>
</dbReference>
<dbReference type="Proteomes" id="UP000062645">
    <property type="component" value="Chromosome"/>
</dbReference>
<keyword evidence="4 6" id="KW-0274">FAD</keyword>
<dbReference type="InterPro" id="IPR036250">
    <property type="entry name" value="AcylCo_DH-like_C"/>
</dbReference>
<feature type="domain" description="Acyl-CoA oxidase/dehydrogenase middle" evidence="8">
    <location>
        <begin position="121"/>
        <end position="211"/>
    </location>
</feature>
<organism evidence="10 11">
    <name type="scientific">Nostoc piscinale CENA21</name>
    <dbReference type="NCBI Taxonomy" id="224013"/>
    <lineage>
        <taxon>Bacteria</taxon>
        <taxon>Bacillati</taxon>
        <taxon>Cyanobacteriota</taxon>
        <taxon>Cyanophyceae</taxon>
        <taxon>Nostocales</taxon>
        <taxon>Nostocaceae</taxon>
        <taxon>Nostoc</taxon>
    </lineage>
</organism>
<dbReference type="SUPFAM" id="SSF47203">
    <property type="entry name" value="Acyl-CoA dehydrogenase C-terminal domain-like"/>
    <property type="match status" value="1"/>
</dbReference>
<evidence type="ECO:0000256" key="6">
    <source>
        <dbReference type="RuleBase" id="RU362125"/>
    </source>
</evidence>
<dbReference type="AlphaFoldDB" id="A0A0M5MII5"/>
<dbReference type="InterPro" id="IPR037069">
    <property type="entry name" value="AcylCoA_DH/ox_N_sf"/>
</dbReference>
<dbReference type="Gene3D" id="2.40.110.10">
    <property type="entry name" value="Butyryl-CoA Dehydrogenase, subunit A, domain 2"/>
    <property type="match status" value="1"/>
</dbReference>
<dbReference type="EMBL" id="CP012036">
    <property type="protein sequence ID" value="ALF53775.1"/>
    <property type="molecule type" value="Genomic_DNA"/>
</dbReference>
<evidence type="ECO:0000259" key="7">
    <source>
        <dbReference type="Pfam" id="PF00441"/>
    </source>
</evidence>
<evidence type="ECO:0000259" key="9">
    <source>
        <dbReference type="Pfam" id="PF02771"/>
    </source>
</evidence>
<evidence type="ECO:0000256" key="4">
    <source>
        <dbReference type="ARBA" id="ARBA00022827"/>
    </source>
</evidence>
<keyword evidence="11" id="KW-1185">Reference proteome</keyword>
<feature type="domain" description="Acyl-CoA dehydrogenase/oxidase N-terminal" evidence="9">
    <location>
        <begin position="7"/>
        <end position="117"/>
    </location>
</feature>
<protein>
    <submittedName>
        <fullName evidence="10">Acyl-CoA dehydrogenase</fullName>
    </submittedName>
</protein>
<dbReference type="Pfam" id="PF00441">
    <property type="entry name" value="Acyl-CoA_dh_1"/>
    <property type="match status" value="1"/>
</dbReference>
<evidence type="ECO:0000256" key="5">
    <source>
        <dbReference type="ARBA" id="ARBA00023002"/>
    </source>
</evidence>
<accession>A0A0M5MII5</accession>
<dbReference type="Gene3D" id="1.20.140.10">
    <property type="entry name" value="Butyryl-CoA Dehydrogenase, subunit A, domain 3"/>
    <property type="match status" value="1"/>
</dbReference>
<evidence type="ECO:0000256" key="1">
    <source>
        <dbReference type="ARBA" id="ARBA00001974"/>
    </source>
</evidence>
<dbReference type="KEGG" id="npz:ACX27_14455"/>
<dbReference type="FunFam" id="1.20.140.10:FF:000004">
    <property type="entry name" value="Acyl-CoA dehydrogenase FadE25"/>
    <property type="match status" value="1"/>
</dbReference>
<evidence type="ECO:0000259" key="8">
    <source>
        <dbReference type="Pfam" id="PF02770"/>
    </source>
</evidence>
<dbReference type="PATRIC" id="fig|224013.5.peg.3491"/>
<keyword evidence="5 6" id="KW-0560">Oxidoreductase</keyword>
<dbReference type="GO" id="GO:0003995">
    <property type="term" value="F:acyl-CoA dehydrogenase activity"/>
    <property type="evidence" value="ECO:0007669"/>
    <property type="project" value="TreeGrafter"/>
</dbReference>
<dbReference type="PIRSF" id="PIRSF016578">
    <property type="entry name" value="HsaA"/>
    <property type="match status" value="1"/>
</dbReference>
<dbReference type="PANTHER" id="PTHR43884">
    <property type="entry name" value="ACYL-COA DEHYDROGENASE"/>
    <property type="match status" value="1"/>
</dbReference>
<dbReference type="SUPFAM" id="SSF56645">
    <property type="entry name" value="Acyl-CoA dehydrogenase NM domain-like"/>
    <property type="match status" value="1"/>
</dbReference>
<dbReference type="InterPro" id="IPR009075">
    <property type="entry name" value="AcylCo_DH/oxidase_C"/>
</dbReference>
<dbReference type="InterPro" id="IPR046373">
    <property type="entry name" value="Acyl-CoA_Oxase/DH_mid-dom_sf"/>
</dbReference>
<reference evidence="10 11" key="2">
    <citation type="journal article" date="2016" name="Genome Announc.">
        <title>Draft Genome Sequence of the N2-Fixing Cyanobacterium Nostoc piscinale CENA21, Isolated from the Brazilian Amazon Floodplain.</title>
        <authorList>
            <person name="Leao T."/>
            <person name="Guimaraes P.I."/>
            <person name="de Melo A.G."/>
            <person name="Ramos R.T."/>
            <person name="Leao P.N."/>
            <person name="Silva A."/>
            <person name="Fiore M.F."/>
            <person name="Schneider M.P."/>
        </authorList>
    </citation>
    <scope>NUCLEOTIDE SEQUENCE [LARGE SCALE GENOMIC DNA]</scope>
    <source>
        <strain evidence="10 11">CENA21</strain>
    </source>
</reference>
<gene>
    <name evidence="10" type="primary">pscE</name>
    <name evidence="10" type="ORF">ACX27_14455</name>
</gene>
<keyword evidence="3 6" id="KW-0285">Flavoprotein</keyword>
<dbReference type="Pfam" id="PF02771">
    <property type="entry name" value="Acyl-CoA_dh_N"/>
    <property type="match status" value="1"/>
</dbReference>
<dbReference type="STRING" id="224013.ACX27_14455"/>
<comment type="cofactor">
    <cofactor evidence="1 6">
        <name>FAD</name>
        <dbReference type="ChEBI" id="CHEBI:57692"/>
    </cofactor>
</comment>
<proteinExistence type="inferred from homology"/>
<evidence type="ECO:0000256" key="3">
    <source>
        <dbReference type="ARBA" id="ARBA00022630"/>
    </source>
</evidence>
<feature type="domain" description="Acyl-CoA dehydrogenase/oxidase C-terminal" evidence="7">
    <location>
        <begin position="225"/>
        <end position="372"/>
    </location>
</feature>
<reference evidence="11" key="1">
    <citation type="submission" date="2015-07" db="EMBL/GenBank/DDBJ databases">
        <title>Genome Of Nitrogen-Fixing Cyanobacterium Nostoc piscinale CENA21 From Solimoes/Amazon River Floodplain Sediments And Comparative Genomics To Uncover Biosynthetic Natural Products Potential.</title>
        <authorList>
            <person name="Leao T.F."/>
            <person name="Leao P.N."/>
            <person name="Guimaraes P.I."/>
            <person name="de Melo A.G.C."/>
            <person name="Ramos R.T.J."/>
            <person name="Silva A."/>
            <person name="Fiore M.F."/>
            <person name="Schneider M.P.C."/>
        </authorList>
    </citation>
    <scope>NUCLEOTIDE SEQUENCE [LARGE SCALE GENOMIC DNA]</scope>
    <source>
        <strain evidence="11">CENA21</strain>
    </source>
</reference>
<dbReference type="PANTHER" id="PTHR43884:SF12">
    <property type="entry name" value="ISOVALERYL-COA DEHYDROGENASE, MITOCHONDRIAL-RELATED"/>
    <property type="match status" value="1"/>
</dbReference>
<name>A0A0M5MII5_9NOSO</name>
<dbReference type="InterPro" id="IPR009100">
    <property type="entry name" value="AcylCoA_DH/oxidase_NM_dom_sf"/>
</dbReference>
<dbReference type="InterPro" id="IPR013786">
    <property type="entry name" value="AcylCoA_DH/ox_N"/>
</dbReference>
<evidence type="ECO:0000313" key="11">
    <source>
        <dbReference type="Proteomes" id="UP000062645"/>
    </source>
</evidence>
<dbReference type="GO" id="GO:0050660">
    <property type="term" value="F:flavin adenine dinucleotide binding"/>
    <property type="evidence" value="ECO:0007669"/>
    <property type="project" value="InterPro"/>
</dbReference>
<dbReference type="OrthoDB" id="9802447at2"/>
<dbReference type="Pfam" id="PF02770">
    <property type="entry name" value="Acyl-CoA_dh_M"/>
    <property type="match status" value="1"/>
</dbReference>
<dbReference type="FunFam" id="1.10.540.10:FF:000002">
    <property type="entry name" value="Acyl-CoA dehydrogenase FadE19"/>
    <property type="match status" value="1"/>
</dbReference>
<comment type="similarity">
    <text evidence="2 6">Belongs to the acyl-CoA dehydrogenase family.</text>
</comment>